<protein>
    <recommendedName>
        <fullName evidence="4">Protein nirF</fullName>
    </recommendedName>
</protein>
<dbReference type="SUPFAM" id="SSF82171">
    <property type="entry name" value="DPP6 N-terminal domain-like"/>
    <property type="match status" value="1"/>
</dbReference>
<dbReference type="InterPro" id="IPR011042">
    <property type="entry name" value="6-blade_b-propeller_TolB-like"/>
</dbReference>
<evidence type="ECO:0000313" key="3">
    <source>
        <dbReference type="Proteomes" id="UP000241436"/>
    </source>
</evidence>
<reference evidence="3" key="2">
    <citation type="journal article" date="2018" name="Environ. Microbiol.">
        <title>Bloom of a denitrifying methanotroph, 'Candidatus Methylomirabilis limnetica', in a deep stratified lake.</title>
        <authorList>
            <person name="Graf J.S."/>
            <person name="Mayr M.J."/>
            <person name="Marchant H.K."/>
            <person name="Tienken D."/>
            <person name="Hach P.F."/>
            <person name="Brand A."/>
            <person name="Schubert C.J."/>
            <person name="Kuypers M.M."/>
            <person name="Milucka J."/>
        </authorList>
    </citation>
    <scope>NUCLEOTIDE SEQUENCE [LARGE SCALE GENOMIC DNA]</scope>
    <source>
        <strain evidence="3">Zug</strain>
    </source>
</reference>
<organism evidence="2 3">
    <name type="scientific">Candidatus Methylomirabilis limnetica</name>
    <dbReference type="NCBI Taxonomy" id="2033718"/>
    <lineage>
        <taxon>Bacteria</taxon>
        <taxon>Candidatus Methylomirabilota</taxon>
        <taxon>Candidatus Methylomirabilia</taxon>
        <taxon>Candidatus Methylomirabilales</taxon>
        <taxon>Candidatus Methylomirabilaceae</taxon>
        <taxon>Candidatus Methylomirabilis</taxon>
    </lineage>
</organism>
<comment type="caution">
    <text evidence="2">The sequence shown here is derived from an EMBL/GenBank/DDBJ whole genome shotgun (WGS) entry which is preliminary data.</text>
</comment>
<proteinExistence type="predicted"/>
<dbReference type="PROSITE" id="PS51257">
    <property type="entry name" value="PROKAR_LIPOPROTEIN"/>
    <property type="match status" value="1"/>
</dbReference>
<reference evidence="2 3" key="1">
    <citation type="submission" date="2017-09" db="EMBL/GenBank/DDBJ databases">
        <title>Bloom of a denitrifying methanotroph, Candidatus Methylomirabilis limnetica, in a deep stratified lake.</title>
        <authorList>
            <person name="Graf J.S."/>
            <person name="Marchant H.K."/>
            <person name="Tienken D."/>
            <person name="Hach P.F."/>
            <person name="Brand A."/>
            <person name="Schubert C.J."/>
            <person name="Kuypers M.M."/>
            <person name="Milucka J."/>
        </authorList>
    </citation>
    <scope>NUCLEOTIDE SEQUENCE [LARGE SCALE GENOMIC DNA]</scope>
    <source>
        <strain evidence="2 3">Zug</strain>
    </source>
</reference>
<evidence type="ECO:0008006" key="4">
    <source>
        <dbReference type="Google" id="ProtNLM"/>
    </source>
</evidence>
<sequence length="422" mass="45982">MQARKVVIMCGFMAALIFSAGCATTMSKVAYIVSEDQGTSSVLVQNADGSRPVRVPGLSGAISEIAMSPSGQRLAYVTGGTTTGLDQVFVADLDENNNIVGVRRNFSDELSTARSFSPKFLDDNRLLFLSESQGDRILVLVDLLTGGKQKISGVSGSIDTVIRYNIKGKDALFFGLNKEMRRYDLPAGPLRSVVANTGSVSELAYEKMGIFENTLVFSTQVTPKERAFSHMRLDGTGLKSVAEAPIELIFPIIRLVLEPASRAQRFSLFDFTMVTRPEDETDLITLEGYEITAQKVTERHLFWVVRDLRNPDMVRAVYAAKGLEDLRTGAHGRSVYLASTGDLLVWYDPTNKKIWGVPLNQIGGNPVDLSAGVARVANRPFSVSANNIGVVTEDGKLYLLSTNRTSPPRLLGQGIHVGITRP</sequence>
<dbReference type="Gene3D" id="2.120.10.30">
    <property type="entry name" value="TolB, C-terminal domain"/>
    <property type="match status" value="1"/>
</dbReference>
<evidence type="ECO:0000256" key="1">
    <source>
        <dbReference type="SAM" id="SignalP"/>
    </source>
</evidence>
<gene>
    <name evidence="2" type="ORF">CLG94_11635</name>
</gene>
<evidence type="ECO:0000313" key="2">
    <source>
        <dbReference type="EMBL" id="PTL35125.1"/>
    </source>
</evidence>
<accession>A0A2T4TVJ4</accession>
<dbReference type="RefSeq" id="WP_107563746.1">
    <property type="nucleotide sequence ID" value="NZ_NVQC01000030.1"/>
</dbReference>
<dbReference type="Proteomes" id="UP000241436">
    <property type="component" value="Unassembled WGS sequence"/>
</dbReference>
<keyword evidence="3" id="KW-1185">Reference proteome</keyword>
<keyword evidence="1" id="KW-0732">Signal</keyword>
<dbReference type="EMBL" id="NVQC01000030">
    <property type="protein sequence ID" value="PTL35125.1"/>
    <property type="molecule type" value="Genomic_DNA"/>
</dbReference>
<dbReference type="OrthoDB" id="262125at2"/>
<name>A0A2T4TVJ4_9BACT</name>
<feature type="chain" id="PRO_5015778688" description="Protein nirF" evidence="1">
    <location>
        <begin position="21"/>
        <end position="422"/>
    </location>
</feature>
<dbReference type="AlphaFoldDB" id="A0A2T4TVJ4"/>
<feature type="signal peptide" evidence="1">
    <location>
        <begin position="1"/>
        <end position="20"/>
    </location>
</feature>